<dbReference type="SUPFAM" id="SSF52518">
    <property type="entry name" value="Thiamin diphosphate-binding fold (THDP-binding)"/>
    <property type="match status" value="1"/>
</dbReference>
<dbReference type="InterPro" id="IPR032686">
    <property type="entry name" value="PFO_beta_C"/>
</dbReference>
<dbReference type="InterPro" id="IPR051457">
    <property type="entry name" value="2-oxoacid:Fd_oxidoreductase"/>
</dbReference>
<dbReference type="GO" id="GO:0016625">
    <property type="term" value="F:oxidoreductase activity, acting on the aldehyde or oxo group of donors, iron-sulfur protein as acceptor"/>
    <property type="evidence" value="ECO:0007669"/>
    <property type="project" value="UniProtKB-ARBA"/>
</dbReference>
<dbReference type="EMBL" id="DTMF01000157">
    <property type="protein sequence ID" value="HGF33964.1"/>
    <property type="molecule type" value="Genomic_DNA"/>
</dbReference>
<dbReference type="GO" id="GO:0045333">
    <property type="term" value="P:cellular respiration"/>
    <property type="evidence" value="ECO:0007669"/>
    <property type="project" value="UniProtKB-ARBA"/>
</dbReference>
<protein>
    <submittedName>
        <fullName evidence="12">2-oxoacid:ferredoxin oxidoreductase subunit beta</fullName>
    </submittedName>
</protein>
<keyword evidence="7" id="KW-0408">Iron</keyword>
<reference evidence="12" key="1">
    <citation type="journal article" date="2020" name="mSystems">
        <title>Genome- and Community-Level Interaction Insights into Carbon Utilization and Element Cycling Functions of Hydrothermarchaeota in Hydrothermal Sediment.</title>
        <authorList>
            <person name="Zhou Z."/>
            <person name="Liu Y."/>
            <person name="Xu W."/>
            <person name="Pan J."/>
            <person name="Luo Z.H."/>
            <person name="Li M."/>
        </authorList>
    </citation>
    <scope>NUCLEOTIDE SEQUENCE [LARGE SCALE GENOMIC DNA]</scope>
    <source>
        <strain evidence="12">SpSt-897</strain>
    </source>
</reference>
<sequence>MLPLELYNSIEPAWCPGCGNFPMLKAFKQALAELDLRPEDILLVSAIGQSSKFPHYLRCHTFNGIHGRALPVATGVRLANPNLKVVVTVGDGDQYGEGGNHLLAAFRRNPDITLVIHNNQIYALTKGQASPTTDQGTKTLLQPEGVPYPPLHALALAVAQDCSWVARGFAGQGEHLKELYKQAIQHRGLALLEVLQPCVTFNRINTYQWYQARVYRVEEEPGYDPENELWAYQKAKGWGDRIPIGVIYKKSRPIMEDFFPAATAGPLATWRVERPVAELLQDFY</sequence>
<dbReference type="InterPro" id="IPR011896">
    <property type="entry name" value="OFOB"/>
</dbReference>
<keyword evidence="9" id="KW-0786">Thiamine pyrophosphate</keyword>
<keyword evidence="6" id="KW-0560">Oxidoreductase</keyword>
<evidence type="ECO:0000256" key="1">
    <source>
        <dbReference type="ARBA" id="ARBA00001946"/>
    </source>
</evidence>
<accession>A0A7C3YYC7</accession>
<evidence type="ECO:0000256" key="6">
    <source>
        <dbReference type="ARBA" id="ARBA00023002"/>
    </source>
</evidence>
<evidence type="ECO:0000256" key="8">
    <source>
        <dbReference type="ARBA" id="ARBA00023014"/>
    </source>
</evidence>
<dbReference type="Pfam" id="PF12367">
    <property type="entry name" value="PFO_beta_C"/>
    <property type="match status" value="1"/>
</dbReference>
<dbReference type="Gene3D" id="3.40.50.970">
    <property type="match status" value="1"/>
</dbReference>
<evidence type="ECO:0000256" key="3">
    <source>
        <dbReference type="ARBA" id="ARBA00001966"/>
    </source>
</evidence>
<dbReference type="GO" id="GO:0051536">
    <property type="term" value="F:iron-sulfur cluster binding"/>
    <property type="evidence" value="ECO:0007669"/>
    <property type="project" value="UniProtKB-KW"/>
</dbReference>
<dbReference type="PANTHER" id="PTHR48084">
    <property type="entry name" value="2-OXOGLUTARATE OXIDOREDUCTASE SUBUNIT KORB-RELATED"/>
    <property type="match status" value="1"/>
</dbReference>
<evidence type="ECO:0000256" key="9">
    <source>
        <dbReference type="ARBA" id="ARBA00023052"/>
    </source>
</evidence>
<comment type="caution">
    <text evidence="12">The sequence shown here is derived from an EMBL/GenBank/DDBJ whole genome shotgun (WGS) entry which is preliminary data.</text>
</comment>
<dbReference type="CDD" id="cd03375">
    <property type="entry name" value="TPP_OGFOR"/>
    <property type="match status" value="1"/>
</dbReference>
<evidence type="ECO:0000256" key="2">
    <source>
        <dbReference type="ARBA" id="ARBA00001964"/>
    </source>
</evidence>
<comment type="cofactor">
    <cofactor evidence="1">
        <name>Mg(2+)</name>
        <dbReference type="ChEBI" id="CHEBI:18420"/>
    </cofactor>
</comment>
<dbReference type="InterPro" id="IPR011766">
    <property type="entry name" value="TPP_enzyme_TPP-bd"/>
</dbReference>
<dbReference type="InterPro" id="IPR029061">
    <property type="entry name" value="THDP-binding"/>
</dbReference>
<evidence type="ECO:0000256" key="4">
    <source>
        <dbReference type="ARBA" id="ARBA00022723"/>
    </source>
</evidence>
<dbReference type="PANTHER" id="PTHR48084:SF4">
    <property type="entry name" value="2-OXOGLUTARATE OXIDOREDUCTASE SUBUNIT KORB"/>
    <property type="match status" value="1"/>
</dbReference>
<dbReference type="NCBIfam" id="TIGR02177">
    <property type="entry name" value="PorB_KorB"/>
    <property type="match status" value="1"/>
</dbReference>
<dbReference type="GO" id="GO:0044281">
    <property type="term" value="P:small molecule metabolic process"/>
    <property type="evidence" value="ECO:0007669"/>
    <property type="project" value="UniProtKB-ARBA"/>
</dbReference>
<keyword evidence="8" id="KW-0411">Iron-sulfur</keyword>
<dbReference type="GO" id="GO:0030976">
    <property type="term" value="F:thiamine pyrophosphate binding"/>
    <property type="evidence" value="ECO:0007669"/>
    <property type="project" value="InterPro"/>
</dbReference>
<dbReference type="AlphaFoldDB" id="A0A7C3YYC7"/>
<keyword evidence="5" id="KW-0460">Magnesium</keyword>
<dbReference type="Pfam" id="PF02775">
    <property type="entry name" value="TPP_enzyme_C"/>
    <property type="match status" value="1"/>
</dbReference>
<evidence type="ECO:0000259" key="10">
    <source>
        <dbReference type="Pfam" id="PF02775"/>
    </source>
</evidence>
<name>A0A7C3YYC7_9BACT</name>
<evidence type="ECO:0000259" key="11">
    <source>
        <dbReference type="Pfam" id="PF12367"/>
    </source>
</evidence>
<dbReference type="GO" id="GO:0046872">
    <property type="term" value="F:metal ion binding"/>
    <property type="evidence" value="ECO:0007669"/>
    <property type="project" value="UniProtKB-KW"/>
</dbReference>
<comment type="cofactor">
    <cofactor evidence="2">
        <name>thiamine diphosphate</name>
        <dbReference type="ChEBI" id="CHEBI:58937"/>
    </cofactor>
</comment>
<evidence type="ECO:0000256" key="5">
    <source>
        <dbReference type="ARBA" id="ARBA00022842"/>
    </source>
</evidence>
<evidence type="ECO:0000313" key="12">
    <source>
        <dbReference type="EMBL" id="HGF33964.1"/>
    </source>
</evidence>
<gene>
    <name evidence="12" type="ORF">ENW96_06180</name>
</gene>
<feature type="domain" description="Pyruvate ferredoxin oxidoreductase beta subunit C-terminal" evidence="11">
    <location>
        <begin position="198"/>
        <end position="261"/>
    </location>
</feature>
<proteinExistence type="predicted"/>
<evidence type="ECO:0000256" key="7">
    <source>
        <dbReference type="ARBA" id="ARBA00023004"/>
    </source>
</evidence>
<keyword evidence="4" id="KW-0479">Metal-binding</keyword>
<comment type="cofactor">
    <cofactor evidence="3">
        <name>[4Fe-4S] cluster</name>
        <dbReference type="ChEBI" id="CHEBI:49883"/>
    </cofactor>
</comment>
<organism evidence="12">
    <name type="scientific">Desulfobacca acetoxidans</name>
    <dbReference type="NCBI Taxonomy" id="60893"/>
    <lineage>
        <taxon>Bacteria</taxon>
        <taxon>Pseudomonadati</taxon>
        <taxon>Thermodesulfobacteriota</taxon>
        <taxon>Desulfobaccia</taxon>
        <taxon>Desulfobaccales</taxon>
        <taxon>Desulfobaccaceae</taxon>
        <taxon>Desulfobacca</taxon>
    </lineage>
</organism>
<feature type="domain" description="Thiamine pyrophosphate enzyme TPP-binding" evidence="10">
    <location>
        <begin position="53"/>
        <end position="194"/>
    </location>
</feature>